<dbReference type="PANTHER" id="PTHR46148:SF52">
    <property type="entry name" value="OS04G0603800 PROTEIN"/>
    <property type="match status" value="1"/>
</dbReference>
<dbReference type="Gene3D" id="3.10.10.10">
    <property type="entry name" value="HIV Type 1 Reverse Transcriptase, subunit A, domain 1"/>
    <property type="match status" value="1"/>
</dbReference>
<protein>
    <recommendedName>
        <fullName evidence="1">Tf2-1-like SH3-like domain-containing protein</fullName>
    </recommendedName>
</protein>
<dbReference type="ExpressionAtlas" id="A5CBA4">
    <property type="expression patterns" value="baseline and differential"/>
</dbReference>
<dbReference type="Pfam" id="PF24626">
    <property type="entry name" value="SH3_Tf2-1"/>
    <property type="match status" value="1"/>
</dbReference>
<reference evidence="2" key="1">
    <citation type="journal article" date="2007" name="PLoS ONE">
        <title>The first genome sequence of an elite grapevine cultivar (Pinot noir Vitis vinifera L.): coping with a highly heterozygous genome.</title>
        <authorList>
            <person name="Velasco R."/>
            <person name="Zharkikh A."/>
            <person name="Troggio M."/>
            <person name="Cartwright D.A."/>
            <person name="Cestaro A."/>
            <person name="Pruss D."/>
            <person name="Pindo M."/>
            <person name="FitzGerald L.M."/>
            <person name="Vezzulli S."/>
            <person name="Reid J."/>
            <person name="Malacarne G."/>
            <person name="Iliev D."/>
            <person name="Coppola G."/>
            <person name="Wardell B."/>
            <person name="Micheletti D."/>
            <person name="Macalma T."/>
            <person name="Facci M."/>
            <person name="Mitchell J.T."/>
            <person name="Perazzolli M."/>
            <person name="Eldredge G."/>
            <person name="Gatto P."/>
            <person name="Oyzerski R."/>
            <person name="Moretto M."/>
            <person name="Gutin N."/>
            <person name="Stefanini M."/>
            <person name="Chen Y."/>
            <person name="Segala C."/>
            <person name="Davenport C."/>
            <person name="Dematte L."/>
            <person name="Mraz A."/>
            <person name="Battilana J."/>
            <person name="Stormo K."/>
            <person name="Costa F."/>
            <person name="Tao Q."/>
            <person name="Si-Ammour A."/>
            <person name="Harkins T."/>
            <person name="Lackey A."/>
            <person name="Perbost C."/>
            <person name="Taillon B."/>
            <person name="Stella A."/>
            <person name="Solovyev V."/>
            <person name="Fawcett J.A."/>
            <person name="Sterck L."/>
            <person name="Vandepoele K."/>
            <person name="Grando S.M."/>
            <person name="Toppo S."/>
            <person name="Moser C."/>
            <person name="Lanchbury J."/>
            <person name="Bogden R."/>
            <person name="Skolnick M."/>
            <person name="Sgaramella V."/>
            <person name="Bhatnagar S.K."/>
            <person name="Fontana P."/>
            <person name="Gutin A."/>
            <person name="Van de Peer Y."/>
            <person name="Salamini F."/>
            <person name="Viola R."/>
        </authorList>
    </citation>
    <scope>NUCLEOTIDE SEQUENCE</scope>
</reference>
<feature type="domain" description="Tf2-1-like SH3-like" evidence="1">
    <location>
        <begin position="139"/>
        <end position="191"/>
    </location>
</feature>
<dbReference type="InterPro" id="IPR039291">
    <property type="entry name" value="At5g17165-like"/>
</dbReference>
<dbReference type="InterPro" id="IPR043502">
    <property type="entry name" value="DNA/RNA_pol_sf"/>
</dbReference>
<dbReference type="PANTHER" id="PTHR46148">
    <property type="entry name" value="CHROMO DOMAIN-CONTAINING PROTEIN"/>
    <property type="match status" value="1"/>
</dbReference>
<gene>
    <name evidence="2" type="ORF">VITISV_017630</name>
</gene>
<proteinExistence type="predicted"/>
<dbReference type="AlphaFoldDB" id="A5CBA4"/>
<dbReference type="InterPro" id="IPR043128">
    <property type="entry name" value="Rev_trsase/Diguanyl_cyclase"/>
</dbReference>
<dbReference type="EMBL" id="AM488882">
    <property type="protein sequence ID" value="CAN68871.1"/>
    <property type="molecule type" value="Genomic_DNA"/>
</dbReference>
<sequence length="302" mass="34128">MAFQTHEGHYEFTVMSFGLTNAPITFQSLMNDLFRPYLRKIILETIYKSILTKKVSNTCSSNGIYYPQRKPRWILKLHGYDYEIEYKRGPKNSRCKFLYSPLKHLFTGVNVAKAIAVNVVRLHDIPTSIVSDRDEPYRQTSMAFRGSMKLAPHFFGPYQIIEKVRMVAYRLALPSGSQIHNVFHVSLLRKHLGTITLTSTQLPPIIDDSIILPQPETILDRRVIHKAGVPIFCVYDKNPDDQFRPGVVPDELIQPQSDKYWAPHPQTGVFGLAAEQTCAAAGGGGGAGRDQGFYSCYMLSCP</sequence>
<dbReference type="SUPFAM" id="SSF56672">
    <property type="entry name" value="DNA/RNA polymerases"/>
    <property type="match status" value="1"/>
</dbReference>
<evidence type="ECO:0000259" key="1">
    <source>
        <dbReference type="Pfam" id="PF24626"/>
    </source>
</evidence>
<organism evidence="2">
    <name type="scientific">Vitis vinifera</name>
    <name type="common">Grape</name>
    <dbReference type="NCBI Taxonomy" id="29760"/>
    <lineage>
        <taxon>Eukaryota</taxon>
        <taxon>Viridiplantae</taxon>
        <taxon>Streptophyta</taxon>
        <taxon>Embryophyta</taxon>
        <taxon>Tracheophyta</taxon>
        <taxon>Spermatophyta</taxon>
        <taxon>Magnoliopsida</taxon>
        <taxon>eudicotyledons</taxon>
        <taxon>Gunneridae</taxon>
        <taxon>Pentapetalae</taxon>
        <taxon>rosids</taxon>
        <taxon>Vitales</taxon>
        <taxon>Vitaceae</taxon>
        <taxon>Viteae</taxon>
        <taxon>Vitis</taxon>
    </lineage>
</organism>
<evidence type="ECO:0000313" key="2">
    <source>
        <dbReference type="EMBL" id="CAN68871.1"/>
    </source>
</evidence>
<dbReference type="Gene3D" id="3.30.70.270">
    <property type="match status" value="1"/>
</dbReference>
<dbReference type="Pfam" id="PF22272">
    <property type="entry name" value="LEA_3b"/>
    <property type="match status" value="1"/>
</dbReference>
<accession>A5CBA4</accession>
<name>A5CBA4_VITVI</name>
<dbReference type="InterPro" id="IPR056924">
    <property type="entry name" value="SH3_Tf2-1"/>
</dbReference>